<dbReference type="Proteomes" id="UP001217089">
    <property type="component" value="Unassembled WGS sequence"/>
</dbReference>
<keyword evidence="3" id="KW-0547">Nucleotide-binding</keyword>
<dbReference type="SUPFAM" id="SSF56112">
    <property type="entry name" value="Protein kinase-like (PK-like)"/>
    <property type="match status" value="1"/>
</dbReference>
<evidence type="ECO:0000313" key="7">
    <source>
        <dbReference type="EMBL" id="KAJ8312122.1"/>
    </source>
</evidence>
<protein>
    <recommendedName>
        <fullName evidence="6">Protein kinase domain-containing protein</fullName>
    </recommendedName>
</protein>
<evidence type="ECO:0000256" key="1">
    <source>
        <dbReference type="ARBA" id="ARBA00022527"/>
    </source>
</evidence>
<organism evidence="7 8">
    <name type="scientific">Tegillarca granosa</name>
    <name type="common">Malaysian cockle</name>
    <name type="synonym">Anadara granosa</name>
    <dbReference type="NCBI Taxonomy" id="220873"/>
    <lineage>
        <taxon>Eukaryota</taxon>
        <taxon>Metazoa</taxon>
        <taxon>Spiralia</taxon>
        <taxon>Lophotrochozoa</taxon>
        <taxon>Mollusca</taxon>
        <taxon>Bivalvia</taxon>
        <taxon>Autobranchia</taxon>
        <taxon>Pteriomorphia</taxon>
        <taxon>Arcoida</taxon>
        <taxon>Arcoidea</taxon>
        <taxon>Arcidae</taxon>
        <taxon>Tegillarca</taxon>
    </lineage>
</organism>
<comment type="caution">
    <text evidence="7">The sequence shown here is derived from an EMBL/GenBank/DDBJ whole genome shotgun (WGS) entry which is preliminary data.</text>
</comment>
<reference evidence="7 8" key="1">
    <citation type="submission" date="2022-12" db="EMBL/GenBank/DDBJ databases">
        <title>Chromosome-level genome of Tegillarca granosa.</title>
        <authorList>
            <person name="Kim J."/>
        </authorList>
    </citation>
    <scope>NUCLEOTIDE SEQUENCE [LARGE SCALE GENOMIC DNA]</scope>
    <source>
        <strain evidence="7">Teg-2019</strain>
        <tissue evidence="7">Adductor muscle</tissue>
    </source>
</reference>
<dbReference type="Gene3D" id="1.10.510.10">
    <property type="entry name" value="Transferase(Phosphotransferase) domain 1"/>
    <property type="match status" value="2"/>
</dbReference>
<keyword evidence="5" id="KW-0067">ATP-binding</keyword>
<dbReference type="Pfam" id="PF00069">
    <property type="entry name" value="Pkinase"/>
    <property type="match status" value="1"/>
</dbReference>
<dbReference type="EMBL" id="JARBDR010000440">
    <property type="protein sequence ID" value="KAJ8312122.1"/>
    <property type="molecule type" value="Genomic_DNA"/>
</dbReference>
<keyword evidence="2" id="KW-0808">Transferase</keyword>
<dbReference type="InterPro" id="IPR011009">
    <property type="entry name" value="Kinase-like_dom_sf"/>
</dbReference>
<dbReference type="PROSITE" id="PS50011">
    <property type="entry name" value="PROTEIN_KINASE_DOM"/>
    <property type="match status" value="1"/>
</dbReference>
<evidence type="ECO:0000256" key="3">
    <source>
        <dbReference type="ARBA" id="ARBA00022741"/>
    </source>
</evidence>
<keyword evidence="8" id="KW-1185">Reference proteome</keyword>
<keyword evidence="1" id="KW-0723">Serine/threonine-protein kinase</keyword>
<gene>
    <name evidence="7" type="ORF">KUTeg_009495</name>
</gene>
<dbReference type="PANTHER" id="PTHR24355">
    <property type="entry name" value="G PROTEIN-COUPLED RECEPTOR KINASE/RIBOSOMAL PROTEIN S6 KINASE"/>
    <property type="match status" value="1"/>
</dbReference>
<evidence type="ECO:0000256" key="5">
    <source>
        <dbReference type="ARBA" id="ARBA00022840"/>
    </source>
</evidence>
<evidence type="ECO:0000313" key="8">
    <source>
        <dbReference type="Proteomes" id="UP001217089"/>
    </source>
</evidence>
<evidence type="ECO:0000256" key="4">
    <source>
        <dbReference type="ARBA" id="ARBA00022777"/>
    </source>
</evidence>
<keyword evidence="4" id="KW-0418">Kinase</keyword>
<sequence>MLKFDLIYIYFFVKFLEATNPDLKRTTKARSSARILRRGKSEDNLDSATHQNHSPSITQSPIPLVEALFLPDFPVRGDIEDQEFEIIEIIAKGAYGNVLKVRREDEKQVYAMKTSVGDHPFIVKLHEYWQSRKCLYIVLDYVPHGDLFTLWTFHGFFPEKLVRVYIAELAMILAPEVLSMTPYGHTADWWSLGILMYAMLTGGYPADGASNHEEMAKKVEDCDYLLPGHISDKAQDLVDRVCTPNTDF</sequence>
<accession>A0ABQ9F765</accession>
<proteinExistence type="predicted"/>
<dbReference type="Gene3D" id="3.30.200.20">
    <property type="entry name" value="Phosphorylase Kinase, domain 1"/>
    <property type="match status" value="2"/>
</dbReference>
<evidence type="ECO:0000259" key="6">
    <source>
        <dbReference type="PROSITE" id="PS50011"/>
    </source>
</evidence>
<dbReference type="SMART" id="SM00220">
    <property type="entry name" value="S_TKc"/>
    <property type="match status" value="1"/>
</dbReference>
<feature type="domain" description="Protein kinase" evidence="6">
    <location>
        <begin position="84"/>
        <end position="248"/>
    </location>
</feature>
<dbReference type="InterPro" id="IPR000719">
    <property type="entry name" value="Prot_kinase_dom"/>
</dbReference>
<evidence type="ECO:0000256" key="2">
    <source>
        <dbReference type="ARBA" id="ARBA00022679"/>
    </source>
</evidence>
<dbReference type="PANTHER" id="PTHR24355:SF1">
    <property type="entry name" value="RIBOSOMAL PROTEIN S6 KINASE-RELATED PROTEIN"/>
    <property type="match status" value="1"/>
</dbReference>
<name>A0ABQ9F765_TEGGR</name>